<evidence type="ECO:0008006" key="5">
    <source>
        <dbReference type="Google" id="ProtNLM"/>
    </source>
</evidence>
<organism evidence="3 4">
    <name type="scientific">Drechslerella dactyloides</name>
    <name type="common">Nematode-trapping fungus</name>
    <name type="synonym">Arthrobotrys dactyloides</name>
    <dbReference type="NCBI Taxonomy" id="74499"/>
    <lineage>
        <taxon>Eukaryota</taxon>
        <taxon>Fungi</taxon>
        <taxon>Dikarya</taxon>
        <taxon>Ascomycota</taxon>
        <taxon>Pezizomycotina</taxon>
        <taxon>Orbiliomycetes</taxon>
        <taxon>Orbiliales</taxon>
        <taxon>Orbiliaceae</taxon>
        <taxon>Drechslerella</taxon>
    </lineage>
</organism>
<dbReference type="Proteomes" id="UP001221413">
    <property type="component" value="Unassembled WGS sequence"/>
</dbReference>
<feature type="signal peptide" evidence="2">
    <location>
        <begin position="1"/>
        <end position="19"/>
    </location>
</feature>
<dbReference type="AlphaFoldDB" id="A0AAD6IZK4"/>
<dbReference type="EMBL" id="JAQGDS010000005">
    <property type="protein sequence ID" value="KAJ6260445.1"/>
    <property type="molecule type" value="Genomic_DNA"/>
</dbReference>
<feature type="region of interest" description="Disordered" evidence="1">
    <location>
        <begin position="270"/>
        <end position="392"/>
    </location>
</feature>
<evidence type="ECO:0000256" key="2">
    <source>
        <dbReference type="SAM" id="SignalP"/>
    </source>
</evidence>
<keyword evidence="2" id="KW-0732">Signal</keyword>
<feature type="compositionally biased region" description="Low complexity" evidence="1">
    <location>
        <begin position="362"/>
        <end position="377"/>
    </location>
</feature>
<evidence type="ECO:0000313" key="3">
    <source>
        <dbReference type="EMBL" id="KAJ6260445.1"/>
    </source>
</evidence>
<reference evidence="3" key="1">
    <citation type="submission" date="2023-01" db="EMBL/GenBank/DDBJ databases">
        <title>The chitinases involved in constricting ring structure development in the nematode-trapping fungus Drechslerella dactyloides.</title>
        <authorList>
            <person name="Wang R."/>
            <person name="Zhang L."/>
            <person name="Tang P."/>
            <person name="Li S."/>
            <person name="Liang L."/>
        </authorList>
    </citation>
    <scope>NUCLEOTIDE SEQUENCE</scope>
    <source>
        <strain evidence="3">YMF1.00031</strain>
    </source>
</reference>
<sequence length="409" mass="42077">MKTLAWLLASALALRGADAMALWADRDALALASAEPIDDTIIRGPRGLRKRQNRNGGNAQVLLTQNVQAASGKTGQAGNGTPGQVASRTDTANFINFCSGKTKTNGLQVKGGSCNGIVMGDIPATNKMVSTLILFPNPDSNLVENQNFNIQLRTDNLKAGFFTNAAETYYSAPQQVDPQTGTIIGHTHVTVQLIDDASGRPPPAGTFAFFKGINTPANGQGILSAVVTGGLPAGKYRCCTMSSAANHQPVLMPVAQRGAQDDCQRFTVVRRGQGNGNNGNNGNGRNGNGNNQTPPANGGRNGNGNGQAPPAAPPANGNNGNGRTPPANNGNRPGGGRTGGGRTGGGRQGNGGGRAGVREQNTDTPATATDAADQADPTLPPAIDIPSNSTTNSTVVRRYKVPVPEPLYN</sequence>
<dbReference type="PANTHER" id="PTHR34587">
    <property type="entry name" value="VWFA DOMAIN-CONTAINING PROTEIN"/>
    <property type="match status" value="1"/>
</dbReference>
<dbReference type="PANTHER" id="PTHR34587:SF2">
    <property type="entry name" value="G-PROTEIN COUPLED RECEPTORS FAMILY 1 PROFILE DOMAIN-CONTAINING PROTEIN"/>
    <property type="match status" value="1"/>
</dbReference>
<feature type="compositionally biased region" description="Low complexity" evidence="1">
    <location>
        <begin position="288"/>
        <end position="298"/>
    </location>
</feature>
<comment type="caution">
    <text evidence="3">The sequence shown here is derived from an EMBL/GenBank/DDBJ whole genome shotgun (WGS) entry which is preliminary data.</text>
</comment>
<keyword evidence="4" id="KW-1185">Reference proteome</keyword>
<feature type="compositionally biased region" description="Low complexity" evidence="1">
    <location>
        <begin position="306"/>
        <end position="331"/>
    </location>
</feature>
<name>A0AAD6IZK4_DREDA</name>
<feature type="compositionally biased region" description="Gly residues" evidence="1">
    <location>
        <begin position="273"/>
        <end position="287"/>
    </location>
</feature>
<protein>
    <recommendedName>
        <fullName evidence="5">Ribosomal protein s17</fullName>
    </recommendedName>
</protein>
<evidence type="ECO:0000313" key="4">
    <source>
        <dbReference type="Proteomes" id="UP001221413"/>
    </source>
</evidence>
<feature type="compositionally biased region" description="Gly residues" evidence="1">
    <location>
        <begin position="332"/>
        <end position="355"/>
    </location>
</feature>
<gene>
    <name evidence="3" type="ORF">Dda_4671</name>
</gene>
<accession>A0AAD6IZK4</accession>
<evidence type="ECO:0000256" key="1">
    <source>
        <dbReference type="SAM" id="MobiDB-lite"/>
    </source>
</evidence>
<proteinExistence type="predicted"/>
<dbReference type="InterPro" id="IPR053216">
    <property type="entry name" value="Appressorial_penetr-assoc"/>
</dbReference>
<feature type="chain" id="PRO_5042246161" description="Ribosomal protein s17" evidence="2">
    <location>
        <begin position="20"/>
        <end position="409"/>
    </location>
</feature>